<organism evidence="1 2">
    <name type="scientific">Sphingobium yanoikuyae</name>
    <name type="common">Sphingomonas yanoikuyae</name>
    <dbReference type="NCBI Taxonomy" id="13690"/>
    <lineage>
        <taxon>Bacteria</taxon>
        <taxon>Pseudomonadati</taxon>
        <taxon>Pseudomonadota</taxon>
        <taxon>Alphaproteobacteria</taxon>
        <taxon>Sphingomonadales</taxon>
        <taxon>Sphingomonadaceae</taxon>
        <taxon>Sphingobium</taxon>
    </lineage>
</organism>
<name>A0A084EFZ0_SPHYA</name>
<dbReference type="PATRIC" id="fig|13690.10.peg.3957"/>
<reference evidence="1 2" key="1">
    <citation type="submission" date="2014-03" db="EMBL/GenBank/DDBJ databases">
        <title>Genome sequence of Sphingobium yanoikuyae B1.</title>
        <authorList>
            <person name="Gan H.M."/>
            <person name="Gan H.Y."/>
            <person name="Savka M.A."/>
        </authorList>
    </citation>
    <scope>NUCLEOTIDE SEQUENCE [LARGE SCALE GENOMIC DNA]</scope>
    <source>
        <strain evidence="1 2">B1</strain>
    </source>
</reference>
<protein>
    <submittedName>
        <fullName evidence="1">Uncharacterized protein</fullName>
    </submittedName>
</protein>
<dbReference type="RefSeq" id="WP_037521623.1">
    <property type="nucleotide sequence ID" value="NZ_JGVR01000026.1"/>
</dbReference>
<dbReference type="Proteomes" id="UP000028534">
    <property type="component" value="Unassembled WGS sequence"/>
</dbReference>
<accession>A0A084EFZ0</accession>
<sequence length="105" mass="12107">MAGQIDKERKESVNVYLNVETMDELVPWNAPAVIAIKRKGETDYQPEIAGLSLNAALEYATDPDLAFSIKICIFFDWDGREHRIEGRQIWRLATDPQRPAHRHEE</sequence>
<dbReference type="AlphaFoldDB" id="A0A084EFZ0"/>
<proteinExistence type="predicted"/>
<comment type="caution">
    <text evidence="1">The sequence shown here is derived from an EMBL/GenBank/DDBJ whole genome shotgun (WGS) entry which is preliminary data.</text>
</comment>
<evidence type="ECO:0000313" key="2">
    <source>
        <dbReference type="Proteomes" id="UP000028534"/>
    </source>
</evidence>
<gene>
    <name evidence="1" type="ORF">CP98_03854</name>
</gene>
<dbReference type="EMBL" id="JGVR01000026">
    <property type="protein sequence ID" value="KEZ16882.1"/>
    <property type="molecule type" value="Genomic_DNA"/>
</dbReference>
<evidence type="ECO:0000313" key="1">
    <source>
        <dbReference type="EMBL" id="KEZ16882.1"/>
    </source>
</evidence>